<dbReference type="Proteomes" id="UP000032142">
    <property type="component" value="Unassembled WGS sequence"/>
</dbReference>
<protein>
    <submittedName>
        <fullName evidence="1">Uncharacterized protein</fullName>
    </submittedName>
</protein>
<reference evidence="2" key="1">
    <citation type="submission" date="2014-09" db="EMBL/GenBank/DDBJ databases">
        <authorList>
            <person name="Mudge J."/>
            <person name="Ramaraj T."/>
            <person name="Lindquist I.E."/>
            <person name="Bharti A.K."/>
            <person name="Sundararajan A."/>
            <person name="Cameron C.T."/>
            <person name="Woodward J.E."/>
            <person name="May G.D."/>
            <person name="Brubaker C."/>
            <person name="Broadhvest J."/>
            <person name="Wilkins T.A."/>
        </authorList>
    </citation>
    <scope>NUCLEOTIDE SEQUENCE</scope>
    <source>
        <strain evidence="2">cv. AKA8401</strain>
    </source>
</reference>
<organism evidence="1 2">
    <name type="scientific">Gossypium arboreum</name>
    <name type="common">Tree cotton</name>
    <name type="synonym">Gossypium nanking</name>
    <dbReference type="NCBI Taxonomy" id="29729"/>
    <lineage>
        <taxon>Eukaryota</taxon>
        <taxon>Viridiplantae</taxon>
        <taxon>Streptophyta</taxon>
        <taxon>Embryophyta</taxon>
        <taxon>Tracheophyta</taxon>
        <taxon>Spermatophyta</taxon>
        <taxon>Magnoliopsida</taxon>
        <taxon>eudicotyledons</taxon>
        <taxon>Gunneridae</taxon>
        <taxon>Pentapetalae</taxon>
        <taxon>rosids</taxon>
        <taxon>malvids</taxon>
        <taxon>Malvales</taxon>
        <taxon>Malvaceae</taxon>
        <taxon>Malvoideae</taxon>
        <taxon>Gossypium</taxon>
    </lineage>
</organism>
<keyword evidence="2" id="KW-1185">Reference proteome</keyword>
<evidence type="ECO:0000313" key="1">
    <source>
        <dbReference type="EMBL" id="KHG07308.1"/>
    </source>
</evidence>
<evidence type="ECO:0000313" key="2">
    <source>
        <dbReference type="Proteomes" id="UP000032142"/>
    </source>
</evidence>
<dbReference type="AlphaFoldDB" id="A0A0B0MZ16"/>
<comment type="caution">
    <text evidence="1">The sequence shown here is derived from an EMBL/GenBank/DDBJ whole genome shotgun (WGS) entry which is preliminary data.</text>
</comment>
<accession>A0A0B0MZ16</accession>
<proteinExistence type="predicted"/>
<sequence length="58" mass="6717">MFSQLMHSFSPLHQTPPPSKVPCAMAADDMSTTQIWWTWGVGRAIRYLAGHARWSVWW</sequence>
<dbReference type="EMBL" id="JRRC01471785">
    <property type="protein sequence ID" value="KHG07308.1"/>
    <property type="molecule type" value="Genomic_DNA"/>
</dbReference>
<gene>
    <name evidence="1" type="ORF">F383_34702</name>
</gene>
<name>A0A0B0MZ16_GOSAR</name>